<proteinExistence type="inferred from homology"/>
<dbReference type="SUPFAM" id="SSF54427">
    <property type="entry name" value="NTF2-like"/>
    <property type="match status" value="1"/>
</dbReference>
<evidence type="ECO:0000313" key="15">
    <source>
        <dbReference type="Proteomes" id="UP000070700"/>
    </source>
</evidence>
<dbReference type="GO" id="GO:0005634">
    <property type="term" value="C:nucleus"/>
    <property type="evidence" value="ECO:0007669"/>
    <property type="project" value="UniProtKB-SubCell"/>
</dbReference>
<dbReference type="InterPro" id="IPR032675">
    <property type="entry name" value="LRR_dom_sf"/>
</dbReference>
<evidence type="ECO:0000256" key="5">
    <source>
        <dbReference type="ARBA" id="ARBA00022614"/>
    </source>
</evidence>
<dbReference type="SMART" id="SM00804">
    <property type="entry name" value="TAP_C"/>
    <property type="match status" value="1"/>
</dbReference>
<feature type="compositionally biased region" description="Gly residues" evidence="11">
    <location>
        <begin position="71"/>
        <end position="82"/>
    </location>
</feature>
<keyword evidence="15" id="KW-1185">Reference proteome</keyword>
<dbReference type="Pfam" id="PF22602">
    <property type="entry name" value="NXF_NTF2"/>
    <property type="match status" value="1"/>
</dbReference>
<comment type="function">
    <text evidence="9">Involved in the export of mRNA from the nucleus to the cytoplasm.</text>
</comment>
<evidence type="ECO:0000256" key="9">
    <source>
        <dbReference type="ARBA" id="ARBA00055253"/>
    </source>
</evidence>
<dbReference type="SUPFAM" id="SSF52058">
    <property type="entry name" value="L domain-like"/>
    <property type="match status" value="1"/>
</dbReference>
<gene>
    <name evidence="14" type="ORF">LY89DRAFT_680575</name>
</gene>
<dbReference type="STRING" id="149040.A0A194XQJ0"/>
<dbReference type="SUPFAM" id="SSF46934">
    <property type="entry name" value="UBA-like"/>
    <property type="match status" value="1"/>
</dbReference>
<comment type="subcellular location">
    <subcellularLocation>
        <location evidence="1">Nucleus</location>
    </subcellularLocation>
</comment>
<organism evidence="14 15">
    <name type="scientific">Mollisia scopiformis</name>
    <name type="common">Conifer needle endophyte fungus</name>
    <name type="synonym">Phialocephala scopiformis</name>
    <dbReference type="NCBI Taxonomy" id="149040"/>
    <lineage>
        <taxon>Eukaryota</taxon>
        <taxon>Fungi</taxon>
        <taxon>Dikarya</taxon>
        <taxon>Ascomycota</taxon>
        <taxon>Pezizomycotina</taxon>
        <taxon>Leotiomycetes</taxon>
        <taxon>Helotiales</taxon>
        <taxon>Mollisiaceae</taxon>
        <taxon>Mollisia</taxon>
    </lineage>
</organism>
<dbReference type="InterPro" id="IPR002075">
    <property type="entry name" value="NTF2_dom"/>
</dbReference>
<evidence type="ECO:0000256" key="7">
    <source>
        <dbReference type="ARBA" id="ARBA00022816"/>
    </source>
</evidence>
<dbReference type="InParanoid" id="A0A194XQJ0"/>
<dbReference type="InterPro" id="IPR005637">
    <property type="entry name" value="TAP_C_dom"/>
</dbReference>
<dbReference type="Proteomes" id="UP000070700">
    <property type="component" value="Unassembled WGS sequence"/>
</dbReference>
<dbReference type="GeneID" id="28823831"/>
<dbReference type="FunFam" id="3.80.10.10:FF:000296">
    <property type="entry name" value="mRNA export factor MEX67"/>
    <property type="match status" value="1"/>
</dbReference>
<dbReference type="Gene3D" id="3.80.10.10">
    <property type="entry name" value="Ribonuclease Inhibitor"/>
    <property type="match status" value="1"/>
</dbReference>
<dbReference type="Gene3D" id="1.10.8.10">
    <property type="entry name" value="DNA helicase RuvA subunit, C-terminal domain"/>
    <property type="match status" value="1"/>
</dbReference>
<evidence type="ECO:0000313" key="14">
    <source>
        <dbReference type="EMBL" id="KUJ22431.1"/>
    </source>
</evidence>
<evidence type="ECO:0000256" key="3">
    <source>
        <dbReference type="ARBA" id="ARBA00022448"/>
    </source>
</evidence>
<keyword evidence="5" id="KW-0433">Leucine-rich repeat</keyword>
<keyword evidence="3" id="KW-0813">Transport</keyword>
<evidence type="ECO:0000256" key="2">
    <source>
        <dbReference type="ARBA" id="ARBA00009285"/>
    </source>
</evidence>
<dbReference type="PROSITE" id="PS51281">
    <property type="entry name" value="TAP_C"/>
    <property type="match status" value="1"/>
</dbReference>
<keyword evidence="7" id="KW-0509">mRNA transport</keyword>
<dbReference type="InterPro" id="IPR018222">
    <property type="entry name" value="Nuclear_transport_factor_2_euk"/>
</dbReference>
<keyword evidence="8" id="KW-0539">Nucleus</keyword>
<evidence type="ECO:0000256" key="8">
    <source>
        <dbReference type="ARBA" id="ARBA00023242"/>
    </source>
</evidence>
<dbReference type="Pfam" id="PF03943">
    <property type="entry name" value="TAP_C"/>
    <property type="match status" value="1"/>
</dbReference>
<keyword evidence="6" id="KW-0677">Repeat</keyword>
<feature type="region of interest" description="Disordered" evidence="11">
    <location>
        <begin position="1"/>
        <end position="82"/>
    </location>
</feature>
<dbReference type="GO" id="GO:0016973">
    <property type="term" value="P:poly(A)+ mRNA export from nucleus"/>
    <property type="evidence" value="ECO:0007669"/>
    <property type="project" value="TreeGrafter"/>
</dbReference>
<keyword evidence="4" id="KW-0963">Cytoplasm</keyword>
<dbReference type="AlphaFoldDB" id="A0A194XQJ0"/>
<evidence type="ECO:0000256" key="4">
    <source>
        <dbReference type="ARBA" id="ARBA00022490"/>
    </source>
</evidence>
<evidence type="ECO:0000256" key="11">
    <source>
        <dbReference type="SAM" id="MobiDB-lite"/>
    </source>
</evidence>
<dbReference type="InterPro" id="IPR009060">
    <property type="entry name" value="UBA-like_sf"/>
</dbReference>
<feature type="region of interest" description="Disordered" evidence="11">
    <location>
        <begin position="197"/>
        <end position="216"/>
    </location>
</feature>
<dbReference type="EMBL" id="KQ947406">
    <property type="protein sequence ID" value="KUJ22431.1"/>
    <property type="molecule type" value="Genomic_DNA"/>
</dbReference>
<feature type="domain" description="TAP-C" evidence="13">
    <location>
        <begin position="610"/>
        <end position="663"/>
    </location>
</feature>
<dbReference type="OrthoDB" id="25872at2759"/>
<protein>
    <recommendedName>
        <fullName evidence="10">mRNA export factor MEX67</fullName>
    </recommendedName>
</protein>
<dbReference type="KEGG" id="psco:LY89DRAFT_680575"/>
<dbReference type="InterPro" id="IPR001611">
    <property type="entry name" value="Leu-rich_rpt"/>
</dbReference>
<feature type="compositionally biased region" description="Basic and acidic residues" evidence="11">
    <location>
        <begin position="28"/>
        <end position="41"/>
    </location>
</feature>
<dbReference type="PANTHER" id="PTHR10662:SF22">
    <property type="entry name" value="NUCLEAR RNA EXPORT FACTOR 1"/>
    <property type="match status" value="1"/>
</dbReference>
<dbReference type="Gene3D" id="3.10.450.50">
    <property type="match status" value="1"/>
</dbReference>
<evidence type="ECO:0000256" key="1">
    <source>
        <dbReference type="ARBA" id="ARBA00004123"/>
    </source>
</evidence>
<evidence type="ECO:0000256" key="10">
    <source>
        <dbReference type="ARBA" id="ARBA00069694"/>
    </source>
</evidence>
<dbReference type="CDD" id="cd14342">
    <property type="entry name" value="UBA_TAP-C"/>
    <property type="match status" value="1"/>
</dbReference>
<dbReference type="GO" id="GO:0003723">
    <property type="term" value="F:RNA binding"/>
    <property type="evidence" value="ECO:0007669"/>
    <property type="project" value="TreeGrafter"/>
</dbReference>
<dbReference type="PANTHER" id="PTHR10662">
    <property type="entry name" value="NUCLEAR RNA EXPORT FACTOR"/>
    <property type="match status" value="1"/>
</dbReference>
<feature type="domain" description="NTF2" evidence="12">
    <location>
        <begin position="406"/>
        <end position="579"/>
    </location>
</feature>
<reference evidence="14 15" key="1">
    <citation type="submission" date="2015-10" db="EMBL/GenBank/DDBJ databases">
        <title>Full genome of DAOMC 229536 Phialocephala scopiformis, a fungal endophyte of spruce producing the potent anti-insectan compound rugulosin.</title>
        <authorList>
            <consortium name="DOE Joint Genome Institute"/>
            <person name="Walker A.K."/>
            <person name="Frasz S.L."/>
            <person name="Seifert K.A."/>
            <person name="Miller J.D."/>
            <person name="Mondo S.J."/>
            <person name="Labutti K."/>
            <person name="Lipzen A."/>
            <person name="Dockter R."/>
            <person name="Kennedy M."/>
            <person name="Grigoriev I.V."/>
            <person name="Spatafora J.W."/>
        </authorList>
    </citation>
    <scope>NUCLEOTIDE SEQUENCE [LARGE SCALE GENOMIC DNA]</scope>
    <source>
        <strain evidence="14 15">CBS 120377</strain>
    </source>
</reference>
<evidence type="ECO:0000259" key="13">
    <source>
        <dbReference type="PROSITE" id="PS51281"/>
    </source>
</evidence>
<dbReference type="InterPro" id="IPR030217">
    <property type="entry name" value="NXF_fam"/>
</dbReference>
<evidence type="ECO:0000256" key="6">
    <source>
        <dbReference type="ARBA" id="ARBA00022737"/>
    </source>
</evidence>
<evidence type="ECO:0000259" key="12">
    <source>
        <dbReference type="PROSITE" id="PS50177"/>
    </source>
</evidence>
<comment type="similarity">
    <text evidence="2">Belongs to the NXF family.</text>
</comment>
<dbReference type="RefSeq" id="XP_018076786.1">
    <property type="nucleotide sequence ID" value="XM_018214105.1"/>
</dbReference>
<accession>A0A194XQJ0</accession>
<dbReference type="PROSITE" id="PS50177">
    <property type="entry name" value="NTF2_DOMAIN"/>
    <property type="match status" value="1"/>
</dbReference>
<dbReference type="InterPro" id="IPR032710">
    <property type="entry name" value="NTF2-like_dom_sf"/>
</dbReference>
<sequence>MLQGAPPRGPRGASTTTRGRGRGGIQKRRADGPVRVDRDGDLVMDAEAAGAKRKPGKGRMERSPVPTGSGRTSGGRPRGGAGMHKAQAAILRGMGAQQANVLESRIGTTGNTLEISGLGSSKAAANPDGGVEALLAFLERKASGLDDTLNRTVKIKKSLKKGDKVIITASPQDIMEIQKLDGFQFAGTILSIKASTPIPSRSASEEKKQEESPQTTDVKAKFRAVLEGRYNPQLKLWNLSALAIDPGLVSMGLFDGSTNTSKVFPALMAVCNSIFPTRAAKKEAVVSVTLADNNLSNVGDVNALAQTFPDLKNLDLSRNNLVDIKSLDGWRYKFKHLENLVLTGNPIEAQLSELKDEFLKRYPDLSMLNNVLVRSPAEIAAMKAAAEAAQSPIPIAPPEFRDVGQVGENFIRQFLALYDTDRMALLTQFYDSRTSYSLAINMSAPRSHTNSKPIPPWAEYIKHSRNMIKITHAPARMNRQYKGVDAIKNVWASLPATRHPDLQTQTDKYIIECRPTQGLPDPSGQSARGVDGLIITIHGEFEEPNTAEKGSRSFSRSFVLGPGAPGIQPIRVISDMLLLRAWAPLAQPKPHAMMPTPPQEPAQMATPEQQQQEAMAMQLMEKTGMTLQYAGLCLVETGWNLENAYVAFMTNKDKLPPDAFLANVAL</sequence>
<dbReference type="FunFam" id="3.10.450.50:FF:000013">
    <property type="entry name" value="mRNA export factor mex67"/>
    <property type="match status" value="1"/>
</dbReference>
<dbReference type="PROSITE" id="PS51450">
    <property type="entry name" value="LRR"/>
    <property type="match status" value="1"/>
</dbReference>
<dbReference type="FunCoup" id="A0A194XQJ0">
    <property type="interactions" value="492"/>
</dbReference>
<name>A0A194XQJ0_MOLSC</name>